<evidence type="ECO:0000259" key="1">
    <source>
        <dbReference type="Pfam" id="PF01814"/>
    </source>
</evidence>
<keyword evidence="3" id="KW-1185">Reference proteome</keyword>
<proteinExistence type="predicted"/>
<accession>A0A916J4P9</accession>
<dbReference type="Gene3D" id="1.20.120.520">
    <property type="entry name" value="nmb1532 protein domain like"/>
    <property type="match status" value="1"/>
</dbReference>
<gene>
    <name evidence="2" type="ORF">GTOL_11790</name>
</gene>
<dbReference type="EMBL" id="CAJQUM010000001">
    <property type="protein sequence ID" value="CAG4883907.1"/>
    <property type="molecule type" value="Genomic_DNA"/>
</dbReference>
<evidence type="ECO:0000313" key="3">
    <source>
        <dbReference type="Proteomes" id="UP000742786"/>
    </source>
</evidence>
<comment type="caution">
    <text evidence="2">The sequence shown here is derived from an EMBL/GenBank/DDBJ whole genome shotgun (WGS) entry which is preliminary data.</text>
</comment>
<protein>
    <recommendedName>
        <fullName evidence="1">Hemerythrin-like domain-containing protein</fullName>
    </recommendedName>
</protein>
<sequence length="192" mass="22432">MEPVATQIIKDEHSAIAAVLYTLRYLVKQMREAGNTPNFPLLRAILDYIVSYPDRWHHPKEDDFLFAAVKRQTKEADALIADLEHEHKLGYLMIENLKQQLLAFQNNMPESGEAFFKQAESYVEFEWEHMRKEEEELVPIAKHTLTTADWIEINSAFRENDNPLFGIKPREEAERLYQRILSLAPPPIGFHL</sequence>
<dbReference type="PANTHER" id="PTHR39966">
    <property type="entry name" value="BLL2471 PROTEIN-RELATED"/>
    <property type="match status" value="1"/>
</dbReference>
<dbReference type="PANTHER" id="PTHR39966:SF1">
    <property type="entry name" value="HEMERYTHRIN-LIKE DOMAIN-CONTAINING PROTEIN"/>
    <property type="match status" value="1"/>
</dbReference>
<dbReference type="RefSeq" id="WP_220635813.1">
    <property type="nucleotide sequence ID" value="NZ_CAJQUM010000001.1"/>
</dbReference>
<dbReference type="GO" id="GO:0005886">
    <property type="term" value="C:plasma membrane"/>
    <property type="evidence" value="ECO:0007669"/>
    <property type="project" value="TreeGrafter"/>
</dbReference>
<dbReference type="AlphaFoldDB" id="A0A916J4P9"/>
<organism evidence="2 3">
    <name type="scientific">Georgfuchsia toluolica</name>
    <dbReference type="NCBI Taxonomy" id="424218"/>
    <lineage>
        <taxon>Bacteria</taxon>
        <taxon>Pseudomonadati</taxon>
        <taxon>Pseudomonadota</taxon>
        <taxon>Betaproteobacteria</taxon>
        <taxon>Nitrosomonadales</taxon>
        <taxon>Sterolibacteriaceae</taxon>
        <taxon>Georgfuchsia</taxon>
    </lineage>
</organism>
<feature type="domain" description="Hemerythrin-like" evidence="1">
    <location>
        <begin position="6"/>
        <end position="140"/>
    </location>
</feature>
<dbReference type="CDD" id="cd12108">
    <property type="entry name" value="Hr-like"/>
    <property type="match status" value="1"/>
</dbReference>
<reference evidence="2" key="1">
    <citation type="submission" date="2021-04" db="EMBL/GenBank/DDBJ databases">
        <authorList>
            <person name="Hornung B."/>
        </authorList>
    </citation>
    <scope>NUCLEOTIDE SEQUENCE</scope>
    <source>
        <strain evidence="2">G5G6</strain>
    </source>
</reference>
<dbReference type="InterPro" id="IPR012312">
    <property type="entry name" value="Hemerythrin-like"/>
</dbReference>
<dbReference type="Proteomes" id="UP000742786">
    <property type="component" value="Unassembled WGS sequence"/>
</dbReference>
<evidence type="ECO:0000313" key="2">
    <source>
        <dbReference type="EMBL" id="CAG4883907.1"/>
    </source>
</evidence>
<name>A0A916J4P9_9PROT</name>
<dbReference type="Pfam" id="PF01814">
    <property type="entry name" value="Hemerythrin"/>
    <property type="match status" value="1"/>
</dbReference>